<feature type="domain" description="Response regulatory" evidence="8">
    <location>
        <begin position="3"/>
        <end position="120"/>
    </location>
</feature>
<feature type="modified residue" description="4-aspartylphosphate" evidence="6">
    <location>
        <position position="54"/>
    </location>
</feature>
<dbReference type="SUPFAM" id="SSF52172">
    <property type="entry name" value="CheY-like"/>
    <property type="match status" value="1"/>
</dbReference>
<gene>
    <name evidence="9" type="ORF">SAMN05444126_12110</name>
</gene>
<evidence type="ECO:0000256" key="1">
    <source>
        <dbReference type="ARBA" id="ARBA00004496"/>
    </source>
</evidence>
<dbReference type="PRINTS" id="PR00038">
    <property type="entry name" value="HTHLUXR"/>
</dbReference>
<dbReference type="GO" id="GO:0006355">
    <property type="term" value="P:regulation of DNA-templated transcription"/>
    <property type="evidence" value="ECO:0007669"/>
    <property type="project" value="InterPro"/>
</dbReference>
<comment type="caution">
    <text evidence="9">The sequence shown here is derived from an EMBL/GenBank/DDBJ whole genome shotgun (WGS) entry which is preliminary data.</text>
</comment>
<evidence type="ECO:0000313" key="9">
    <source>
        <dbReference type="EMBL" id="SES21520.1"/>
    </source>
</evidence>
<dbReference type="Pfam" id="PF00072">
    <property type="entry name" value="Response_reg"/>
    <property type="match status" value="1"/>
</dbReference>
<dbReference type="PROSITE" id="PS50043">
    <property type="entry name" value="HTH_LUXR_2"/>
    <property type="match status" value="1"/>
</dbReference>
<feature type="domain" description="HTH luxR-type" evidence="7">
    <location>
        <begin position="142"/>
        <end position="207"/>
    </location>
</feature>
<dbReference type="InterPro" id="IPR016032">
    <property type="entry name" value="Sig_transdc_resp-reg_C-effctor"/>
</dbReference>
<dbReference type="SMART" id="SM00448">
    <property type="entry name" value="REC"/>
    <property type="match status" value="1"/>
</dbReference>
<dbReference type="PANTHER" id="PTHR43214">
    <property type="entry name" value="TWO-COMPONENT RESPONSE REGULATOR"/>
    <property type="match status" value="1"/>
</dbReference>
<dbReference type="InterPro" id="IPR011006">
    <property type="entry name" value="CheY-like_superfamily"/>
</dbReference>
<keyword evidence="10" id="KW-1185">Reference proteome</keyword>
<dbReference type="Pfam" id="PF00196">
    <property type="entry name" value="GerE"/>
    <property type="match status" value="1"/>
</dbReference>
<sequence>MINVLVVDDHALIRRGIVMLLEAYDDIAVVGEASDGEEAMYLTAANHPDVILLDISMPEGLDGLTAAERIKKEYPDKKIIFLSMHDEEVYVKKAAELRAEGFILKKSDRSDMYEAIKQVLSGKKYYKVGLSDDQLARLFQNSGKHFSVLSMREKEIVHLTVLGYTNKQIAERLVISPKTVETHKTNIMNKLELSNKSELIQYGIKNLNVI</sequence>
<proteinExistence type="predicted"/>
<comment type="subcellular location">
    <subcellularLocation>
        <location evidence="1">Cytoplasm</location>
    </subcellularLocation>
</comment>
<evidence type="ECO:0000259" key="8">
    <source>
        <dbReference type="PROSITE" id="PS50110"/>
    </source>
</evidence>
<dbReference type="GO" id="GO:0005737">
    <property type="term" value="C:cytoplasm"/>
    <property type="evidence" value="ECO:0007669"/>
    <property type="project" value="UniProtKB-SubCell"/>
</dbReference>
<dbReference type="PANTHER" id="PTHR43214:SF41">
    <property type="entry name" value="NITRATE_NITRITE RESPONSE REGULATOR PROTEIN NARP"/>
    <property type="match status" value="1"/>
</dbReference>
<dbReference type="CDD" id="cd06170">
    <property type="entry name" value="LuxR_C_like"/>
    <property type="match status" value="1"/>
</dbReference>
<keyword evidence="4 9" id="KW-0238">DNA-binding</keyword>
<dbReference type="GO" id="GO:0003677">
    <property type="term" value="F:DNA binding"/>
    <property type="evidence" value="ECO:0007669"/>
    <property type="project" value="UniProtKB-KW"/>
</dbReference>
<dbReference type="Gene3D" id="3.40.50.2300">
    <property type="match status" value="1"/>
</dbReference>
<dbReference type="STRING" id="1464123.SAMN05444126_12110"/>
<keyword evidence="3" id="KW-0805">Transcription regulation</keyword>
<dbReference type="InterPro" id="IPR039420">
    <property type="entry name" value="WalR-like"/>
</dbReference>
<dbReference type="AlphaFoldDB" id="A0A1H9VIB5"/>
<evidence type="ECO:0000256" key="3">
    <source>
        <dbReference type="ARBA" id="ARBA00023015"/>
    </source>
</evidence>
<accession>A0A1H9VIB5</accession>
<dbReference type="Proteomes" id="UP000199318">
    <property type="component" value="Unassembled WGS sequence"/>
</dbReference>
<evidence type="ECO:0000256" key="5">
    <source>
        <dbReference type="ARBA" id="ARBA00023163"/>
    </source>
</evidence>
<evidence type="ECO:0000256" key="6">
    <source>
        <dbReference type="PROSITE-ProRule" id="PRU00169"/>
    </source>
</evidence>
<dbReference type="RefSeq" id="WP_093073822.1">
    <property type="nucleotide sequence ID" value="NZ_FOGV01000021.1"/>
</dbReference>
<dbReference type="EMBL" id="FOGV01000021">
    <property type="protein sequence ID" value="SES21520.1"/>
    <property type="molecule type" value="Genomic_DNA"/>
</dbReference>
<name>A0A1H9VIB5_9BACI</name>
<dbReference type="SUPFAM" id="SSF46894">
    <property type="entry name" value="C-terminal effector domain of the bipartite response regulators"/>
    <property type="match status" value="1"/>
</dbReference>
<evidence type="ECO:0000259" key="7">
    <source>
        <dbReference type="PROSITE" id="PS50043"/>
    </source>
</evidence>
<dbReference type="OrthoDB" id="9780153at2"/>
<evidence type="ECO:0000256" key="4">
    <source>
        <dbReference type="ARBA" id="ARBA00023125"/>
    </source>
</evidence>
<dbReference type="SMART" id="SM00421">
    <property type="entry name" value="HTH_LUXR"/>
    <property type="match status" value="1"/>
</dbReference>
<evidence type="ECO:0000256" key="2">
    <source>
        <dbReference type="ARBA" id="ARBA00022553"/>
    </source>
</evidence>
<evidence type="ECO:0000313" key="10">
    <source>
        <dbReference type="Proteomes" id="UP000199318"/>
    </source>
</evidence>
<dbReference type="InterPro" id="IPR001789">
    <property type="entry name" value="Sig_transdc_resp-reg_receiver"/>
</dbReference>
<dbReference type="CDD" id="cd17535">
    <property type="entry name" value="REC_NarL-like"/>
    <property type="match status" value="1"/>
</dbReference>
<dbReference type="GO" id="GO:0000160">
    <property type="term" value="P:phosphorelay signal transduction system"/>
    <property type="evidence" value="ECO:0007669"/>
    <property type="project" value="InterPro"/>
</dbReference>
<dbReference type="InterPro" id="IPR000792">
    <property type="entry name" value="Tscrpt_reg_LuxR_C"/>
</dbReference>
<keyword evidence="5" id="KW-0804">Transcription</keyword>
<dbReference type="InterPro" id="IPR058245">
    <property type="entry name" value="NreC/VraR/RcsB-like_REC"/>
</dbReference>
<dbReference type="PROSITE" id="PS00622">
    <property type="entry name" value="HTH_LUXR_1"/>
    <property type="match status" value="1"/>
</dbReference>
<organism evidence="9 10">
    <name type="scientific">Salisediminibacterium halotolerans</name>
    <dbReference type="NCBI Taxonomy" id="517425"/>
    <lineage>
        <taxon>Bacteria</taxon>
        <taxon>Bacillati</taxon>
        <taxon>Bacillota</taxon>
        <taxon>Bacilli</taxon>
        <taxon>Bacillales</taxon>
        <taxon>Bacillaceae</taxon>
        <taxon>Salisediminibacterium</taxon>
    </lineage>
</organism>
<keyword evidence="2 6" id="KW-0597">Phosphoprotein</keyword>
<protein>
    <submittedName>
        <fullName evidence="9">DNA-binding response regulator, NarL/FixJ family, contains REC and HTH domains</fullName>
    </submittedName>
</protein>
<reference evidence="10" key="1">
    <citation type="submission" date="2016-10" db="EMBL/GenBank/DDBJ databases">
        <authorList>
            <person name="de Groot N.N."/>
        </authorList>
    </citation>
    <scope>NUCLEOTIDE SEQUENCE [LARGE SCALE GENOMIC DNA]</scope>
    <source>
        <strain evidence="10">10nlg</strain>
    </source>
</reference>
<dbReference type="PROSITE" id="PS50110">
    <property type="entry name" value="RESPONSE_REGULATORY"/>
    <property type="match status" value="1"/>
</dbReference>